<feature type="compositionally biased region" description="Basic and acidic residues" evidence="1">
    <location>
        <begin position="42"/>
        <end position="51"/>
    </location>
</feature>
<reference evidence="3 4" key="2">
    <citation type="journal article" date="2021" name="Microorganisms">
        <title>The Ever-Expanding Pseudomonas Genus: Description of 43 New Species and Partition of the Pseudomonas putida Group.</title>
        <authorList>
            <person name="Girard L."/>
            <person name="Lood C."/>
            <person name="Hofte M."/>
            <person name="Vandamme P."/>
            <person name="Rokni-Zadeh H."/>
            <person name="van Noort V."/>
            <person name="Lavigne R."/>
            <person name="De Mot R."/>
        </authorList>
    </citation>
    <scope>NUCLEOTIDE SEQUENCE [LARGE SCALE GENOMIC DNA]</scope>
    <source>
        <strain evidence="3 4">RW9S1A</strain>
    </source>
</reference>
<organism evidence="3 4">
    <name type="scientific">Pseudomonas xantholysinigenes</name>
    <dbReference type="NCBI Taxonomy" id="2745490"/>
    <lineage>
        <taxon>Bacteria</taxon>
        <taxon>Pseudomonadati</taxon>
        <taxon>Pseudomonadota</taxon>
        <taxon>Gammaproteobacteria</taxon>
        <taxon>Pseudomonadales</taxon>
        <taxon>Pseudomonadaceae</taxon>
        <taxon>Pseudomonas</taxon>
    </lineage>
</organism>
<sequence>MANHNKTLPALLVLGCLAVASLPLPALAGGNNGVVVLTRDVQPRQGDRPTRIPDPNPTTVNTNESARIKAQTNELTDGDFASVASGSVVNRMFQPDGSGTLRGMDTVQTRLPGMVGGSGSGAGGGNGISNSVNQSVQRGLAPLQILTRGQ</sequence>
<evidence type="ECO:0000313" key="4">
    <source>
        <dbReference type="Proteomes" id="UP000633418"/>
    </source>
</evidence>
<evidence type="ECO:0000256" key="2">
    <source>
        <dbReference type="SAM" id="SignalP"/>
    </source>
</evidence>
<evidence type="ECO:0000256" key="1">
    <source>
        <dbReference type="SAM" id="MobiDB-lite"/>
    </source>
</evidence>
<proteinExistence type="predicted"/>
<dbReference type="RefSeq" id="WP_186657747.1">
    <property type="nucleotide sequence ID" value="NZ_CP077095.1"/>
</dbReference>
<evidence type="ECO:0008006" key="5">
    <source>
        <dbReference type="Google" id="ProtNLM"/>
    </source>
</evidence>
<feature type="region of interest" description="Disordered" evidence="1">
    <location>
        <begin position="42"/>
        <end position="63"/>
    </location>
</feature>
<dbReference type="Proteomes" id="UP000633418">
    <property type="component" value="Chromosome"/>
</dbReference>
<reference evidence="3 4" key="1">
    <citation type="journal article" date="2020" name="Microorganisms">
        <title>Reliable Identification of Environmental Pseudomonas Isolates Using the rpoD Gene.</title>
        <authorList>
            <consortium name="The Broad Institute Genome Sequencing Platform"/>
            <person name="Girard L."/>
            <person name="Lood C."/>
            <person name="Rokni-Zadeh H."/>
            <person name="van Noort V."/>
            <person name="Lavigne R."/>
            <person name="De Mot R."/>
        </authorList>
    </citation>
    <scope>NUCLEOTIDE SEQUENCE [LARGE SCALE GENOMIC DNA]</scope>
    <source>
        <strain evidence="3 4">RW9S1A</strain>
    </source>
</reference>
<keyword evidence="2" id="KW-0732">Signal</keyword>
<dbReference type="KEGG" id="pxn:HU772_011455"/>
<accession>A0A9E6Q1P6</accession>
<dbReference type="EMBL" id="CP077095">
    <property type="protein sequence ID" value="QXI40647.1"/>
    <property type="molecule type" value="Genomic_DNA"/>
</dbReference>
<gene>
    <name evidence="3" type="ORF">HU772_011455</name>
</gene>
<name>A0A9E6Q1P6_9PSED</name>
<feature type="signal peptide" evidence="2">
    <location>
        <begin position="1"/>
        <end position="28"/>
    </location>
</feature>
<keyword evidence="4" id="KW-1185">Reference proteome</keyword>
<protein>
    <recommendedName>
        <fullName evidence="5">Fap</fullName>
    </recommendedName>
</protein>
<dbReference type="AlphaFoldDB" id="A0A9E6Q1P6"/>
<evidence type="ECO:0000313" key="3">
    <source>
        <dbReference type="EMBL" id="QXI40647.1"/>
    </source>
</evidence>
<feature type="chain" id="PRO_5038628071" description="Fap" evidence="2">
    <location>
        <begin position="29"/>
        <end position="150"/>
    </location>
</feature>